<keyword evidence="4" id="KW-1185">Reference proteome</keyword>
<dbReference type="InterPro" id="IPR002347">
    <property type="entry name" value="SDR_fam"/>
</dbReference>
<sequence length="372" mass="41140">MVKELHKAAQFIFTVDFWRMLVHWTLSLIISHLHLFAQSLSVLKSNPCPRSRSQSLSRTAAMSPICIVTGATSGLGAAAAHALSKEGFYVVLVGRSAHLLLKTMSEISKENKNAQLKAFVVDLSSFSSIMKFKSSFRQWLSDMGMHSSVQLLINNAGILGTSFRNTADGLDEMMVTNYIGAFCLTKVLLPFLMDSTVPSRVVNVTSFTHRHVNDIQVVKDLITGKSFSKLKKYPFARIYEYSKLCLLLFTYELHRQFNTTDKTCQVSVIAADPGAVRTNIMREVPSYVSHFSFVALKLLGLLKRPEDGVGSILDAALAPPGTSGVYFYGGKGRTISSSSLSYNTRLAERLWTTSCDLFLELKLASMETSTSE</sequence>
<organism evidence="3 4">
    <name type="scientific">Nepenthes gracilis</name>
    <name type="common">Slender pitcher plant</name>
    <dbReference type="NCBI Taxonomy" id="150966"/>
    <lineage>
        <taxon>Eukaryota</taxon>
        <taxon>Viridiplantae</taxon>
        <taxon>Streptophyta</taxon>
        <taxon>Embryophyta</taxon>
        <taxon>Tracheophyta</taxon>
        <taxon>Spermatophyta</taxon>
        <taxon>Magnoliopsida</taxon>
        <taxon>eudicotyledons</taxon>
        <taxon>Gunneridae</taxon>
        <taxon>Pentapetalae</taxon>
        <taxon>Caryophyllales</taxon>
        <taxon>Nepenthaceae</taxon>
        <taxon>Nepenthes</taxon>
    </lineage>
</organism>
<protein>
    <submittedName>
        <fullName evidence="3">Uncharacterized protein</fullName>
    </submittedName>
</protein>
<dbReference type="AlphaFoldDB" id="A0AAD3SLF7"/>
<dbReference type="GO" id="GO:0016491">
    <property type="term" value="F:oxidoreductase activity"/>
    <property type="evidence" value="ECO:0007669"/>
    <property type="project" value="UniProtKB-KW"/>
</dbReference>
<dbReference type="EMBL" id="BSYO01000013">
    <property type="protein sequence ID" value="GMH13880.1"/>
    <property type="molecule type" value="Genomic_DNA"/>
</dbReference>
<dbReference type="Proteomes" id="UP001279734">
    <property type="component" value="Unassembled WGS sequence"/>
</dbReference>
<accession>A0AAD3SLF7</accession>
<dbReference type="Pfam" id="PF00106">
    <property type="entry name" value="adh_short"/>
    <property type="match status" value="1"/>
</dbReference>
<evidence type="ECO:0000313" key="4">
    <source>
        <dbReference type="Proteomes" id="UP001279734"/>
    </source>
</evidence>
<dbReference type="InterPro" id="IPR036291">
    <property type="entry name" value="NAD(P)-bd_dom_sf"/>
</dbReference>
<keyword evidence="2" id="KW-0560">Oxidoreductase</keyword>
<reference evidence="3" key="1">
    <citation type="submission" date="2023-05" db="EMBL/GenBank/DDBJ databases">
        <title>Nepenthes gracilis genome sequencing.</title>
        <authorList>
            <person name="Fukushima K."/>
        </authorList>
    </citation>
    <scope>NUCLEOTIDE SEQUENCE</scope>
    <source>
        <strain evidence="3">SING2019-196</strain>
    </source>
</reference>
<dbReference type="Gene3D" id="3.40.50.720">
    <property type="entry name" value="NAD(P)-binding Rossmann-like Domain"/>
    <property type="match status" value="1"/>
</dbReference>
<comment type="similarity">
    <text evidence="1">Belongs to the short-chain dehydrogenases/reductases (SDR) family.</text>
</comment>
<dbReference type="PANTHER" id="PTHR24320">
    <property type="entry name" value="RETINOL DEHYDROGENASE"/>
    <property type="match status" value="1"/>
</dbReference>
<evidence type="ECO:0000256" key="1">
    <source>
        <dbReference type="ARBA" id="ARBA00006484"/>
    </source>
</evidence>
<evidence type="ECO:0000313" key="3">
    <source>
        <dbReference type="EMBL" id="GMH13880.1"/>
    </source>
</evidence>
<evidence type="ECO:0000256" key="2">
    <source>
        <dbReference type="ARBA" id="ARBA00023002"/>
    </source>
</evidence>
<name>A0AAD3SLF7_NEPGR</name>
<dbReference type="PRINTS" id="PR00081">
    <property type="entry name" value="GDHRDH"/>
</dbReference>
<dbReference type="SUPFAM" id="SSF51735">
    <property type="entry name" value="NAD(P)-binding Rossmann-fold domains"/>
    <property type="match status" value="1"/>
</dbReference>
<gene>
    <name evidence="3" type="ORF">Nepgr_015721</name>
</gene>
<proteinExistence type="inferred from homology"/>
<comment type="caution">
    <text evidence="3">The sequence shown here is derived from an EMBL/GenBank/DDBJ whole genome shotgun (WGS) entry which is preliminary data.</text>
</comment>
<dbReference type="PANTHER" id="PTHR24320:SF227">
    <property type="entry name" value="RETINOL DEHYDROGENASE 11"/>
    <property type="match status" value="1"/>
</dbReference>